<organism evidence="3 4">
    <name type="scientific">Blyttiomyces helicus</name>
    <dbReference type="NCBI Taxonomy" id="388810"/>
    <lineage>
        <taxon>Eukaryota</taxon>
        <taxon>Fungi</taxon>
        <taxon>Fungi incertae sedis</taxon>
        <taxon>Chytridiomycota</taxon>
        <taxon>Chytridiomycota incertae sedis</taxon>
        <taxon>Chytridiomycetes</taxon>
        <taxon>Chytridiomycetes incertae sedis</taxon>
        <taxon>Blyttiomyces</taxon>
    </lineage>
</organism>
<feature type="compositionally biased region" description="Pro residues" evidence="1">
    <location>
        <begin position="65"/>
        <end position="74"/>
    </location>
</feature>
<sequence>MKCFTAVLFLLALAAPAVLAAPMPTTLRQIAGAPIKPVTSQSTGGDDSLPSFSTKRGKTLRPAAPIEPPAPEPEVVPSGETGGDDSIASRVPITDPSIDVLELENYRSSTNGALDQLIPRPTA</sequence>
<feature type="signal peptide" evidence="2">
    <location>
        <begin position="1"/>
        <end position="20"/>
    </location>
</feature>
<evidence type="ECO:0000256" key="2">
    <source>
        <dbReference type="SAM" id="SignalP"/>
    </source>
</evidence>
<proteinExistence type="predicted"/>
<feature type="chain" id="PRO_5020674997" evidence="2">
    <location>
        <begin position="21"/>
        <end position="123"/>
    </location>
</feature>
<feature type="region of interest" description="Disordered" evidence="1">
    <location>
        <begin position="33"/>
        <end position="93"/>
    </location>
</feature>
<feature type="compositionally biased region" description="Polar residues" evidence="1">
    <location>
        <begin position="38"/>
        <end position="54"/>
    </location>
</feature>
<keyword evidence="4" id="KW-1185">Reference proteome</keyword>
<evidence type="ECO:0000313" key="3">
    <source>
        <dbReference type="EMBL" id="RKO85455.1"/>
    </source>
</evidence>
<dbReference type="Proteomes" id="UP000269721">
    <property type="component" value="Unassembled WGS sequence"/>
</dbReference>
<dbReference type="EMBL" id="KZ999061">
    <property type="protein sequence ID" value="RKO85455.1"/>
    <property type="molecule type" value="Genomic_DNA"/>
</dbReference>
<gene>
    <name evidence="3" type="ORF">BDK51DRAFT_41038</name>
</gene>
<protein>
    <submittedName>
        <fullName evidence="3">Uncharacterized protein</fullName>
    </submittedName>
</protein>
<accession>A0A4P9W252</accession>
<evidence type="ECO:0000313" key="4">
    <source>
        <dbReference type="Proteomes" id="UP000269721"/>
    </source>
</evidence>
<name>A0A4P9W252_9FUNG</name>
<keyword evidence="2" id="KW-0732">Signal</keyword>
<reference evidence="4" key="1">
    <citation type="journal article" date="2018" name="Nat. Microbiol.">
        <title>Leveraging single-cell genomics to expand the fungal tree of life.</title>
        <authorList>
            <person name="Ahrendt S.R."/>
            <person name="Quandt C.A."/>
            <person name="Ciobanu D."/>
            <person name="Clum A."/>
            <person name="Salamov A."/>
            <person name="Andreopoulos B."/>
            <person name="Cheng J.F."/>
            <person name="Woyke T."/>
            <person name="Pelin A."/>
            <person name="Henrissat B."/>
            <person name="Reynolds N.K."/>
            <person name="Benny G.L."/>
            <person name="Smith M.E."/>
            <person name="James T.Y."/>
            <person name="Grigoriev I.V."/>
        </authorList>
    </citation>
    <scope>NUCLEOTIDE SEQUENCE [LARGE SCALE GENOMIC DNA]</scope>
</reference>
<evidence type="ECO:0000256" key="1">
    <source>
        <dbReference type="SAM" id="MobiDB-lite"/>
    </source>
</evidence>
<dbReference type="AlphaFoldDB" id="A0A4P9W252"/>